<sequence>MLITVIGGGAAGLMSATVAAWNGAKVRIIERKGKLAKKLLASSNGRGNFSNLDTNETHYYSNNLPFVKKVLDIFGVVQTLSVFEELGIMVKEKGTKLFPYTEKSKDIVTNFIYELEKHNVEVVLNFQVDQIIKDNEKFLIKGQHRVFHSDKVIVATGGNSSPQYGSNGSIFPTLQDLGHSIVELRPGLVPLKVKPHIDKNAAGSKLEGDVFLVVKNCEIASKLYTGEVLFKQDDVLSGIPILELSNYVHDYLEQNTPLFLKIVPFPQYSQRSLVDFLTKKVRLKPERPLKLLLVSIIDERLIPYFLAKIGFEDLQTPVSSLNDKDIEMLADKLKDWNFEVVGTTSWKDSQVSLGGINTTEIDPYTLESTIVPDLFFAGEVMDVAGESGGYNLQWSWSTGYLAGSSASSE</sequence>
<dbReference type="Gene3D" id="2.40.30.10">
    <property type="entry name" value="Translation factors"/>
    <property type="match status" value="1"/>
</dbReference>
<dbReference type="OrthoDB" id="9773233at2"/>
<dbReference type="Pfam" id="PF22780">
    <property type="entry name" value="HI0933_like_1st"/>
    <property type="match status" value="1"/>
</dbReference>
<organism evidence="6 7">
    <name type="scientific">Petrotoga olearia DSM 13574</name>
    <dbReference type="NCBI Taxonomy" id="1122955"/>
    <lineage>
        <taxon>Bacteria</taxon>
        <taxon>Thermotogati</taxon>
        <taxon>Thermotogota</taxon>
        <taxon>Thermotogae</taxon>
        <taxon>Petrotogales</taxon>
        <taxon>Petrotogaceae</taxon>
        <taxon>Petrotoga</taxon>
    </lineage>
</organism>
<dbReference type="Gene3D" id="3.50.50.60">
    <property type="entry name" value="FAD/NAD(P)-binding domain"/>
    <property type="match status" value="1"/>
</dbReference>
<dbReference type="InterPro" id="IPR023166">
    <property type="entry name" value="BaiN-like_dom_sf"/>
</dbReference>
<comment type="cofactor">
    <cofactor evidence="1">
        <name>FAD</name>
        <dbReference type="ChEBI" id="CHEBI:57692"/>
    </cofactor>
</comment>
<proteinExistence type="predicted"/>
<dbReference type="InterPro" id="IPR004792">
    <property type="entry name" value="BaiN-like"/>
</dbReference>
<dbReference type="AlphaFoldDB" id="A0A2K1P4K8"/>
<accession>A0A2K1P4K8</accession>
<evidence type="ECO:0000256" key="3">
    <source>
        <dbReference type="ARBA" id="ARBA00022827"/>
    </source>
</evidence>
<dbReference type="PANTHER" id="PTHR42887:SF2">
    <property type="entry name" value="OS12G0638800 PROTEIN"/>
    <property type="match status" value="1"/>
</dbReference>
<dbReference type="NCBIfam" id="TIGR00275">
    <property type="entry name" value="aminoacetone oxidase family FAD-binding enzyme"/>
    <property type="match status" value="1"/>
</dbReference>
<gene>
    <name evidence="6" type="ORF">X929_01920</name>
</gene>
<evidence type="ECO:0000259" key="5">
    <source>
        <dbReference type="Pfam" id="PF22780"/>
    </source>
</evidence>
<comment type="caution">
    <text evidence="6">The sequence shown here is derived from an EMBL/GenBank/DDBJ whole genome shotgun (WGS) entry which is preliminary data.</text>
</comment>
<dbReference type="Proteomes" id="UP000236434">
    <property type="component" value="Unassembled WGS sequence"/>
</dbReference>
<dbReference type="PRINTS" id="PR00368">
    <property type="entry name" value="FADPNR"/>
</dbReference>
<keyword evidence="2" id="KW-0285">Flavoprotein</keyword>
<evidence type="ECO:0000313" key="6">
    <source>
        <dbReference type="EMBL" id="PNR97723.1"/>
    </source>
</evidence>
<name>A0A2K1P4K8_9BACT</name>
<dbReference type="RefSeq" id="WP_103066364.1">
    <property type="nucleotide sequence ID" value="NZ_AZRL01000004.1"/>
</dbReference>
<dbReference type="Pfam" id="PF03486">
    <property type="entry name" value="HI0933_like"/>
    <property type="match status" value="1"/>
</dbReference>
<dbReference type="InterPro" id="IPR036188">
    <property type="entry name" value="FAD/NAD-bd_sf"/>
</dbReference>
<feature type="domain" description="RsdA/BaiN/AoA(So)-like Rossmann fold-like" evidence="4">
    <location>
        <begin position="3"/>
        <end position="404"/>
    </location>
</feature>
<evidence type="ECO:0008006" key="8">
    <source>
        <dbReference type="Google" id="ProtNLM"/>
    </source>
</evidence>
<evidence type="ECO:0000256" key="2">
    <source>
        <dbReference type="ARBA" id="ARBA00022630"/>
    </source>
</evidence>
<feature type="domain" description="RsdA/BaiN/AoA(So)-like insert" evidence="5">
    <location>
        <begin position="185"/>
        <end position="351"/>
    </location>
</feature>
<keyword evidence="3" id="KW-0274">FAD</keyword>
<dbReference type="EMBL" id="AZRL01000004">
    <property type="protein sequence ID" value="PNR97723.1"/>
    <property type="molecule type" value="Genomic_DNA"/>
</dbReference>
<evidence type="ECO:0000256" key="1">
    <source>
        <dbReference type="ARBA" id="ARBA00001974"/>
    </source>
</evidence>
<dbReference type="InterPro" id="IPR055178">
    <property type="entry name" value="RsdA/BaiN/AoA(So)-like_dom"/>
</dbReference>
<dbReference type="Gene3D" id="1.10.8.260">
    <property type="entry name" value="HI0933 insert domain-like"/>
    <property type="match status" value="1"/>
</dbReference>
<evidence type="ECO:0000313" key="7">
    <source>
        <dbReference type="Proteomes" id="UP000236434"/>
    </source>
</evidence>
<protein>
    <recommendedName>
        <fullName evidence="8">Flavoprotein</fullName>
    </recommendedName>
</protein>
<reference evidence="6 7" key="1">
    <citation type="submission" date="2013-12" db="EMBL/GenBank/DDBJ databases">
        <title>Comparative genomics of Petrotoga isolates.</title>
        <authorList>
            <person name="Nesbo C.L."/>
            <person name="Charchuk R."/>
            <person name="Chow K."/>
        </authorList>
    </citation>
    <scope>NUCLEOTIDE SEQUENCE [LARGE SCALE GENOMIC DNA]</scope>
    <source>
        <strain evidence="6 7">DSM 13574</strain>
    </source>
</reference>
<dbReference type="PRINTS" id="PR00411">
    <property type="entry name" value="PNDRDTASEI"/>
</dbReference>
<dbReference type="SUPFAM" id="SSF160996">
    <property type="entry name" value="HI0933 insert domain-like"/>
    <property type="match status" value="1"/>
</dbReference>
<dbReference type="SUPFAM" id="SSF51905">
    <property type="entry name" value="FAD/NAD(P)-binding domain"/>
    <property type="match status" value="1"/>
</dbReference>
<dbReference type="PANTHER" id="PTHR42887">
    <property type="entry name" value="OS12G0638800 PROTEIN"/>
    <property type="match status" value="1"/>
</dbReference>
<evidence type="ECO:0000259" key="4">
    <source>
        <dbReference type="Pfam" id="PF03486"/>
    </source>
</evidence>
<dbReference type="InterPro" id="IPR057661">
    <property type="entry name" value="RsdA/BaiN/AoA(So)_Rossmann"/>
</dbReference>